<dbReference type="EMBL" id="AP023189">
    <property type="protein sequence ID" value="BCG22067.1"/>
    <property type="molecule type" value="Genomic_DNA"/>
</dbReference>
<evidence type="ECO:0000313" key="1">
    <source>
        <dbReference type="EMBL" id="BCG22067.1"/>
    </source>
</evidence>
<name>A0A6J4DWX4_9PSED</name>
<dbReference type="KEGG" id="ptw:TUM18999_02580"/>
<proteinExistence type="predicted"/>
<organism evidence="1 2">
    <name type="scientific">Pseudomonas tohonis</name>
    <dbReference type="NCBI Taxonomy" id="2725477"/>
    <lineage>
        <taxon>Bacteria</taxon>
        <taxon>Pseudomonadati</taxon>
        <taxon>Pseudomonadota</taxon>
        <taxon>Gammaproteobacteria</taxon>
        <taxon>Pseudomonadales</taxon>
        <taxon>Pseudomonadaceae</taxon>
        <taxon>Pseudomonas</taxon>
    </lineage>
</organism>
<evidence type="ECO:0000313" key="2">
    <source>
        <dbReference type="Proteomes" id="UP000509383"/>
    </source>
</evidence>
<reference evidence="1 2" key="1">
    <citation type="submission" date="2020-05" db="EMBL/GenBank/DDBJ databases">
        <title>Characterization of novel class B3 metallo-beta-lactamase from novel Pseudomonas species.</title>
        <authorList>
            <person name="Yamada K."/>
            <person name="Aoki K."/>
            <person name="Ishii Y."/>
        </authorList>
    </citation>
    <scope>NUCLEOTIDE SEQUENCE [LARGE SCALE GENOMIC DNA]</scope>
    <source>
        <strain evidence="1 2">TUM18999</strain>
    </source>
</reference>
<dbReference type="AlphaFoldDB" id="A0A6J4DWX4"/>
<sequence>MDWKILYRGVDGAERAVTVKCNQLPNLKKAALHLVYHAYGERPPKPLGNLSASAWLRACQLEIIDIVLVDNSVVPQSITFSKPKAYYKRDRDNTEVWFTVKNLEPSSVRHRL</sequence>
<protein>
    <submittedName>
        <fullName evidence="1">Uncharacterized protein</fullName>
    </submittedName>
</protein>
<gene>
    <name evidence="1" type="ORF">TUM18999_02580</name>
</gene>
<dbReference type="Proteomes" id="UP000509383">
    <property type="component" value="Chromosome"/>
</dbReference>
<accession>A0A6J4DWX4</accession>